<organism evidence="1 2">
    <name type="scientific">Saponaria officinalis</name>
    <name type="common">Common soapwort</name>
    <name type="synonym">Lychnis saponaria</name>
    <dbReference type="NCBI Taxonomy" id="3572"/>
    <lineage>
        <taxon>Eukaryota</taxon>
        <taxon>Viridiplantae</taxon>
        <taxon>Streptophyta</taxon>
        <taxon>Embryophyta</taxon>
        <taxon>Tracheophyta</taxon>
        <taxon>Spermatophyta</taxon>
        <taxon>Magnoliopsida</taxon>
        <taxon>eudicotyledons</taxon>
        <taxon>Gunneridae</taxon>
        <taxon>Pentapetalae</taxon>
        <taxon>Caryophyllales</taxon>
        <taxon>Caryophyllaceae</taxon>
        <taxon>Caryophylleae</taxon>
        <taxon>Saponaria</taxon>
    </lineage>
</organism>
<reference evidence="1" key="1">
    <citation type="submission" date="2024-03" db="EMBL/GenBank/DDBJ databases">
        <title>WGS assembly of Saponaria officinalis var. Norfolk2.</title>
        <authorList>
            <person name="Jenkins J."/>
            <person name="Shu S."/>
            <person name="Grimwood J."/>
            <person name="Barry K."/>
            <person name="Goodstein D."/>
            <person name="Schmutz J."/>
            <person name="Leebens-Mack J."/>
            <person name="Osbourn A."/>
        </authorList>
    </citation>
    <scope>NUCLEOTIDE SEQUENCE [LARGE SCALE GENOMIC DNA]</scope>
    <source>
        <strain evidence="1">JIC</strain>
    </source>
</reference>
<evidence type="ECO:0000313" key="2">
    <source>
        <dbReference type="Proteomes" id="UP001443914"/>
    </source>
</evidence>
<comment type="caution">
    <text evidence="1">The sequence shown here is derived from an EMBL/GenBank/DDBJ whole genome shotgun (WGS) entry which is preliminary data.</text>
</comment>
<proteinExistence type="predicted"/>
<accession>A0AAW1HJX8</accession>
<keyword evidence="2" id="KW-1185">Reference proteome</keyword>
<dbReference type="AlphaFoldDB" id="A0AAW1HJX8"/>
<dbReference type="EMBL" id="JBDFQZ010000011">
    <property type="protein sequence ID" value="KAK9676725.1"/>
    <property type="molecule type" value="Genomic_DNA"/>
</dbReference>
<sequence length="118" mass="13597">MAGTRANALNEEADRLRTLETAVLLLAQNVNNRRRKKDRTVFEKSSRLRPPSYAGIVNPVALESWIRETEKLFEVADVPAHLRETYPAHYLTNEGDRWWETSKVALTAQPDFGWAKFK</sequence>
<protein>
    <submittedName>
        <fullName evidence="1">Uncharacterized protein</fullName>
    </submittedName>
</protein>
<dbReference type="Proteomes" id="UP001443914">
    <property type="component" value="Unassembled WGS sequence"/>
</dbReference>
<gene>
    <name evidence="1" type="ORF">RND81_11G095600</name>
</gene>
<evidence type="ECO:0000313" key="1">
    <source>
        <dbReference type="EMBL" id="KAK9676725.1"/>
    </source>
</evidence>
<name>A0AAW1HJX8_SAPOF</name>